<protein>
    <submittedName>
        <fullName evidence="1">Uncharacterized protein</fullName>
    </submittedName>
</protein>
<dbReference type="Proteomes" id="UP000034794">
    <property type="component" value="Unassembled WGS sequence"/>
</dbReference>
<organism evidence="1 2">
    <name type="scientific">Candidatus Collierbacteria bacterium GW2011_GWA2_46_26</name>
    <dbReference type="NCBI Taxonomy" id="1618381"/>
    <lineage>
        <taxon>Bacteria</taxon>
        <taxon>Candidatus Collieribacteriota</taxon>
    </lineage>
</organism>
<evidence type="ECO:0000313" key="1">
    <source>
        <dbReference type="EMBL" id="KKU33551.1"/>
    </source>
</evidence>
<proteinExistence type="predicted"/>
<evidence type="ECO:0000313" key="2">
    <source>
        <dbReference type="Proteomes" id="UP000034794"/>
    </source>
</evidence>
<name>A0A0G1PLD0_9BACT</name>
<comment type="caution">
    <text evidence="1">The sequence shown here is derived from an EMBL/GenBank/DDBJ whole genome shotgun (WGS) entry which is preliminary data.</text>
</comment>
<gene>
    <name evidence="1" type="ORF">UX47_C0003G0074</name>
</gene>
<sequence length="157" mass="17101">MTHKYTFLAPNIKVSLMFADLFVVAYDQPEIMVEAVGDDYVCSHLISKIVDQTLTVSFPVPLLNGRYTSTGSPQQINGTLCVDFEPVDLSRKIQVVIHIPGNTNLDVKKLIGNSHIGNFQGDLTLQGFMGFENFTGAVGNCEIGASSSFKASVERVV</sequence>
<dbReference type="AlphaFoldDB" id="A0A0G1PLD0"/>
<reference evidence="1 2" key="1">
    <citation type="journal article" date="2015" name="Nature">
        <title>rRNA introns, odd ribosomes, and small enigmatic genomes across a large radiation of phyla.</title>
        <authorList>
            <person name="Brown C.T."/>
            <person name="Hug L.A."/>
            <person name="Thomas B.C."/>
            <person name="Sharon I."/>
            <person name="Castelle C.J."/>
            <person name="Singh A."/>
            <person name="Wilkins M.J."/>
            <person name="Williams K.H."/>
            <person name="Banfield J.F."/>
        </authorList>
    </citation>
    <scope>NUCLEOTIDE SEQUENCE [LARGE SCALE GENOMIC DNA]</scope>
</reference>
<dbReference type="EMBL" id="LCMI01000003">
    <property type="protein sequence ID" value="KKU33551.1"/>
    <property type="molecule type" value="Genomic_DNA"/>
</dbReference>
<feature type="non-terminal residue" evidence="1">
    <location>
        <position position="157"/>
    </location>
</feature>
<accession>A0A0G1PLD0</accession>